<comment type="caution">
    <text evidence="2">The sequence shown here is derived from an EMBL/GenBank/DDBJ whole genome shotgun (WGS) entry which is preliminary data.</text>
</comment>
<gene>
    <name evidence="2" type="ORF">P7K49_035553</name>
</gene>
<reference evidence="2 3" key="1">
    <citation type="submission" date="2023-05" db="EMBL/GenBank/DDBJ databases">
        <title>B98-5 Cell Line De Novo Hybrid Assembly: An Optical Mapping Approach.</title>
        <authorList>
            <person name="Kananen K."/>
            <person name="Auerbach J.A."/>
            <person name="Kautto E."/>
            <person name="Blachly J.S."/>
        </authorList>
    </citation>
    <scope>NUCLEOTIDE SEQUENCE [LARGE SCALE GENOMIC DNA]</scope>
    <source>
        <strain evidence="2">B95-8</strain>
        <tissue evidence="2">Cell line</tissue>
    </source>
</reference>
<accession>A0ABQ9TN20</accession>
<feature type="region of interest" description="Disordered" evidence="1">
    <location>
        <begin position="68"/>
        <end position="115"/>
    </location>
</feature>
<proteinExistence type="predicted"/>
<keyword evidence="3" id="KW-1185">Reference proteome</keyword>
<feature type="compositionally biased region" description="Polar residues" evidence="1">
    <location>
        <begin position="33"/>
        <end position="42"/>
    </location>
</feature>
<name>A0ABQ9TN20_SAGOE</name>
<feature type="compositionally biased region" description="Low complexity" evidence="1">
    <location>
        <begin position="68"/>
        <end position="93"/>
    </location>
</feature>
<dbReference type="Proteomes" id="UP001266305">
    <property type="component" value="Unassembled WGS sequence"/>
</dbReference>
<dbReference type="EMBL" id="JASSZA010000020">
    <property type="protein sequence ID" value="KAK2086128.1"/>
    <property type="molecule type" value="Genomic_DNA"/>
</dbReference>
<feature type="region of interest" description="Disordered" evidence="1">
    <location>
        <begin position="1"/>
        <end position="44"/>
    </location>
</feature>
<evidence type="ECO:0000313" key="3">
    <source>
        <dbReference type="Proteomes" id="UP001266305"/>
    </source>
</evidence>
<sequence length="130" mass="13553">MPSPSLAVRVGEMPVAPGPGQIGSPGLLLGSTGDPQPLSTLESPDFSPCVSTAARLFMEIWARAEPAVVPPARRSGHAAPSGRGAAAAGPPGLSRERREEEAPAAEQELEPRQRAARRTQYYGCVLLCAQ</sequence>
<evidence type="ECO:0000256" key="1">
    <source>
        <dbReference type="SAM" id="MobiDB-lite"/>
    </source>
</evidence>
<evidence type="ECO:0000313" key="2">
    <source>
        <dbReference type="EMBL" id="KAK2086128.1"/>
    </source>
</evidence>
<organism evidence="2 3">
    <name type="scientific">Saguinus oedipus</name>
    <name type="common">Cotton-top tamarin</name>
    <name type="synonym">Oedipomidas oedipus</name>
    <dbReference type="NCBI Taxonomy" id="9490"/>
    <lineage>
        <taxon>Eukaryota</taxon>
        <taxon>Metazoa</taxon>
        <taxon>Chordata</taxon>
        <taxon>Craniata</taxon>
        <taxon>Vertebrata</taxon>
        <taxon>Euteleostomi</taxon>
        <taxon>Mammalia</taxon>
        <taxon>Eutheria</taxon>
        <taxon>Euarchontoglires</taxon>
        <taxon>Primates</taxon>
        <taxon>Haplorrhini</taxon>
        <taxon>Platyrrhini</taxon>
        <taxon>Cebidae</taxon>
        <taxon>Callitrichinae</taxon>
        <taxon>Saguinus</taxon>
    </lineage>
</organism>
<protein>
    <submittedName>
        <fullName evidence="2">Uncharacterized protein</fullName>
    </submittedName>
</protein>